<organism evidence="1 2">
    <name type="scientific">Nephila pilipes</name>
    <name type="common">Giant wood spider</name>
    <name type="synonym">Nephila maculata</name>
    <dbReference type="NCBI Taxonomy" id="299642"/>
    <lineage>
        <taxon>Eukaryota</taxon>
        <taxon>Metazoa</taxon>
        <taxon>Ecdysozoa</taxon>
        <taxon>Arthropoda</taxon>
        <taxon>Chelicerata</taxon>
        <taxon>Arachnida</taxon>
        <taxon>Araneae</taxon>
        <taxon>Araneomorphae</taxon>
        <taxon>Entelegynae</taxon>
        <taxon>Araneoidea</taxon>
        <taxon>Nephilidae</taxon>
        <taxon>Nephila</taxon>
    </lineage>
</organism>
<gene>
    <name evidence="1" type="ORF">NPIL_469371</name>
</gene>
<accession>A0A8X6PYQ7</accession>
<name>A0A8X6PYQ7_NEPPI</name>
<proteinExistence type="predicted"/>
<reference evidence="1" key="1">
    <citation type="submission" date="2020-08" db="EMBL/GenBank/DDBJ databases">
        <title>Multicomponent nature underlies the extraordinary mechanical properties of spider dragline silk.</title>
        <authorList>
            <person name="Kono N."/>
            <person name="Nakamura H."/>
            <person name="Mori M."/>
            <person name="Yoshida Y."/>
            <person name="Ohtoshi R."/>
            <person name="Malay A.D."/>
            <person name="Moran D.A.P."/>
            <person name="Tomita M."/>
            <person name="Numata K."/>
            <person name="Arakawa K."/>
        </authorList>
    </citation>
    <scope>NUCLEOTIDE SEQUENCE</scope>
</reference>
<protein>
    <submittedName>
        <fullName evidence="1">Uncharacterized protein</fullName>
    </submittedName>
</protein>
<keyword evidence="2" id="KW-1185">Reference proteome</keyword>
<dbReference type="EMBL" id="BMAW01120154">
    <property type="protein sequence ID" value="GFT87875.1"/>
    <property type="molecule type" value="Genomic_DNA"/>
</dbReference>
<dbReference type="AlphaFoldDB" id="A0A8X6PYQ7"/>
<comment type="caution">
    <text evidence="1">The sequence shown here is derived from an EMBL/GenBank/DDBJ whole genome shotgun (WGS) entry which is preliminary data.</text>
</comment>
<evidence type="ECO:0000313" key="1">
    <source>
        <dbReference type="EMBL" id="GFT87875.1"/>
    </source>
</evidence>
<sequence>MVIIVQGELQPILVLKLLSLSSGFFWRVDAQKALRNVYSLYGMLRRDPESLYHFQRTKATGSMLKGSILGRPNVSCRIHCGKM</sequence>
<evidence type="ECO:0000313" key="2">
    <source>
        <dbReference type="Proteomes" id="UP000887013"/>
    </source>
</evidence>
<dbReference type="Proteomes" id="UP000887013">
    <property type="component" value="Unassembled WGS sequence"/>
</dbReference>